<dbReference type="RefSeq" id="WP_117298811.1">
    <property type="nucleotide sequence ID" value="NZ_QVQT02000003.1"/>
</dbReference>
<dbReference type="InterPro" id="IPR037066">
    <property type="entry name" value="Plug_dom_sf"/>
</dbReference>
<dbReference type="EMBL" id="QVQT01000003">
    <property type="protein sequence ID" value="RFU16643.1"/>
    <property type="molecule type" value="Genomic_DNA"/>
</dbReference>
<evidence type="ECO:0000259" key="3">
    <source>
        <dbReference type="Pfam" id="PF25183"/>
    </source>
</evidence>
<dbReference type="Pfam" id="PF13620">
    <property type="entry name" value="CarboxypepD_reg"/>
    <property type="match status" value="1"/>
</dbReference>
<dbReference type="InterPro" id="IPR012910">
    <property type="entry name" value="Plug_dom"/>
</dbReference>
<dbReference type="Pfam" id="PF07715">
    <property type="entry name" value="Plug"/>
    <property type="match status" value="1"/>
</dbReference>
<evidence type="ECO:0000256" key="1">
    <source>
        <dbReference type="SAM" id="SignalP"/>
    </source>
</evidence>
<dbReference type="Pfam" id="PF25183">
    <property type="entry name" value="OMP_b-brl_4"/>
    <property type="match status" value="1"/>
</dbReference>
<name>A0A372IQ18_9BACT</name>
<evidence type="ECO:0000313" key="5">
    <source>
        <dbReference type="Proteomes" id="UP000264702"/>
    </source>
</evidence>
<gene>
    <name evidence="4" type="ORF">D0Y96_07715</name>
</gene>
<comment type="caution">
    <text evidence="4">The sequence shown here is derived from an EMBL/GenBank/DDBJ whole genome shotgun (WGS) entry which is preliminary data.</text>
</comment>
<keyword evidence="4" id="KW-0675">Receptor</keyword>
<feature type="domain" description="TonB-dependent transporter Oar-like beta-barrel" evidence="3">
    <location>
        <begin position="339"/>
        <end position="1161"/>
    </location>
</feature>
<dbReference type="SUPFAM" id="SSF56935">
    <property type="entry name" value="Porins"/>
    <property type="match status" value="1"/>
</dbReference>
<evidence type="ECO:0000313" key="4">
    <source>
        <dbReference type="EMBL" id="RFU16643.1"/>
    </source>
</evidence>
<dbReference type="OrthoDB" id="97893at2"/>
<dbReference type="InterPro" id="IPR008969">
    <property type="entry name" value="CarboxyPept-like_regulatory"/>
</dbReference>
<dbReference type="SUPFAM" id="SSF49464">
    <property type="entry name" value="Carboxypeptidase regulatory domain-like"/>
    <property type="match status" value="1"/>
</dbReference>
<dbReference type="Gene3D" id="2.170.130.10">
    <property type="entry name" value="TonB-dependent receptor, plug domain"/>
    <property type="match status" value="1"/>
</dbReference>
<keyword evidence="1" id="KW-0732">Signal</keyword>
<feature type="signal peptide" evidence="1">
    <location>
        <begin position="1"/>
        <end position="32"/>
    </location>
</feature>
<feature type="domain" description="TonB-dependent receptor plug" evidence="2">
    <location>
        <begin position="143"/>
        <end position="237"/>
    </location>
</feature>
<dbReference type="Proteomes" id="UP000264702">
    <property type="component" value="Unassembled WGS sequence"/>
</dbReference>
<dbReference type="InterPro" id="IPR057601">
    <property type="entry name" value="Oar-like_b-barrel"/>
</dbReference>
<dbReference type="AlphaFoldDB" id="A0A372IQ18"/>
<feature type="chain" id="PRO_5017026742" evidence="1">
    <location>
        <begin position="33"/>
        <end position="1217"/>
    </location>
</feature>
<reference evidence="4 5" key="1">
    <citation type="submission" date="2018-08" db="EMBL/GenBank/DDBJ databases">
        <title>Acidipila sp. 4G-K13, an acidobacterium isolated from forest soil.</title>
        <authorList>
            <person name="Gao Z.-H."/>
            <person name="Qiu L.-H."/>
        </authorList>
    </citation>
    <scope>NUCLEOTIDE SEQUENCE [LARGE SCALE GENOMIC DNA]</scope>
    <source>
        <strain evidence="4 5">4G-K13</strain>
    </source>
</reference>
<sequence length="1217" mass="128884">MNQLCLFRAQSLRHLFLAVAAVFLFGSLPASFAWGQATNLTGAIQGTITDPGGALVPNATVTITNLDTNVSKAVTTDGAGSYASGPLISGNYQVTIEAAGFAQIKATMVVQIGLVTNGSYKLKVGGSSQVVEVSASAIQVDQSQTTVSSVITPEQIKNLPVQGRNFLDLAQLEPGVQLQSGETFDPTKAGYSALSIGGVSGRTTRILLDGSDITDETVGTTIFNVPSGAVGEFQLTRSTGDASSAITSSGSVNVSTPSGTNSYHGQLFYNFQDNVAGFANAPNGLDAPFQRNQFGGNIGGPILKDKLFIFGDSERIKQESAQVVSLASTFSALNSQFPTYPSPFRDTYSTIRLDYNGPWGVHYFARGNYEVNSVASTFGYGYSLYANRDNTPGIAYGADFVTGHFTHSFRGGYEKFHNLISDLTGADSGLYNPFPNIELHIPSSGLYTGPNLLAPQQTYQSEKQFRYDGSWTKGAHILRYGAGFNRILGGGFASFFGIAPEVVTGTSPIAGGDPSNPLDYSAAQVTLGNGQGYYTETPEFGAPAGGQGDWRLDMYIADSWKVTPTFTLNYGVLYQRDTGRSDSDLAPLPCSEITVSPAPCSGNQSILDQFGAGLGDRINQPNGDFGPQLGLAYAPSALNGNTVFRAGIGMYYENFVFNNVLFDRPFKLQQGLFSAQELICGGTNSFTMPTGETVDSYNGVPISQLCSEPVGQAADAFAGLQAEYQKSAVTAGAQANPNFVGTTLAIPAGADYDAYAPHQFTTPRSLHVNFGIQQKLFNGGVLTVDFLHQVDWKFEEAVDVNRVGAAQYFDPTAAQGAINAVLSACNASNVQQAIDSCPADASGHATIFDFANPGNLYPNGYSGPAMDSGVALTGGYPNAGNIAFPGKNPNVGQGQFQFPSGKSAYDALQIQFRGQKTNPFPGFTLGNLEVSYNYSRFVTNVGAAGANVNAPTSDQYFTPGVWDYNNPTRYIGRGSLDRPQQISFGGFITPVQPSFMRKFSTGPTIGIIAHFYSAPPSSLVLDATSGDSAQIFQTDWTGDGQTGDIVPETDPGTYMRATKPGSLNKVINQFNARYANQLTPAGQTVVNSGLITAQQMQQLGGVMQPMAPASNSAVPNGDFKEMDASFAYPIKLRFISEGASIEPTVAFYNVANFGNYGPLNSGGSATLLNTSDVGAAGLYPNSPNSFLNLQQLRTSRGSGTFNEGGPRSAEFQLKFNF</sequence>
<dbReference type="Gene3D" id="2.60.40.1120">
    <property type="entry name" value="Carboxypeptidase-like, regulatory domain"/>
    <property type="match status" value="1"/>
</dbReference>
<keyword evidence="5" id="KW-1185">Reference proteome</keyword>
<protein>
    <submittedName>
        <fullName evidence="4">TonB-dependent receptor</fullName>
    </submittedName>
</protein>
<proteinExistence type="predicted"/>
<organism evidence="4 5">
    <name type="scientific">Paracidobacterium acidisoli</name>
    <dbReference type="NCBI Taxonomy" id="2303751"/>
    <lineage>
        <taxon>Bacteria</taxon>
        <taxon>Pseudomonadati</taxon>
        <taxon>Acidobacteriota</taxon>
        <taxon>Terriglobia</taxon>
        <taxon>Terriglobales</taxon>
        <taxon>Acidobacteriaceae</taxon>
        <taxon>Paracidobacterium</taxon>
    </lineage>
</organism>
<evidence type="ECO:0000259" key="2">
    <source>
        <dbReference type="Pfam" id="PF07715"/>
    </source>
</evidence>
<accession>A0A372IQ18</accession>